<feature type="transmembrane region" description="Helical" evidence="8">
    <location>
        <begin position="267"/>
        <end position="290"/>
    </location>
</feature>
<feature type="transmembrane region" description="Helical" evidence="8">
    <location>
        <begin position="597"/>
        <end position="621"/>
    </location>
</feature>
<organism evidence="10 11">
    <name type="scientific">Pomacea canaliculata</name>
    <name type="common">Golden apple snail</name>
    <dbReference type="NCBI Taxonomy" id="400727"/>
    <lineage>
        <taxon>Eukaryota</taxon>
        <taxon>Metazoa</taxon>
        <taxon>Spiralia</taxon>
        <taxon>Lophotrochozoa</taxon>
        <taxon>Mollusca</taxon>
        <taxon>Gastropoda</taxon>
        <taxon>Caenogastropoda</taxon>
        <taxon>Architaenioglossa</taxon>
        <taxon>Ampullarioidea</taxon>
        <taxon>Ampullariidae</taxon>
        <taxon>Pomacea</taxon>
    </lineage>
</organism>
<feature type="transmembrane region" description="Helical" evidence="8">
    <location>
        <begin position="212"/>
        <end position="232"/>
    </location>
</feature>
<feature type="region of interest" description="Disordered" evidence="7">
    <location>
        <begin position="662"/>
        <end position="684"/>
    </location>
</feature>
<evidence type="ECO:0000256" key="7">
    <source>
        <dbReference type="SAM" id="MobiDB-lite"/>
    </source>
</evidence>
<evidence type="ECO:0000259" key="9">
    <source>
        <dbReference type="PROSITE" id="PS50156"/>
    </source>
</evidence>
<dbReference type="Proteomes" id="UP000245119">
    <property type="component" value="Linkage Group LG8"/>
</dbReference>
<feature type="transmembrane region" description="Helical" evidence="8">
    <location>
        <begin position="568"/>
        <end position="591"/>
    </location>
</feature>
<dbReference type="Gene3D" id="1.20.1640.10">
    <property type="entry name" value="Multidrug efflux transporter AcrB transmembrane domain"/>
    <property type="match status" value="2"/>
</dbReference>
<evidence type="ECO:0000256" key="3">
    <source>
        <dbReference type="ARBA" id="ARBA00022989"/>
    </source>
</evidence>
<dbReference type="InterPro" id="IPR052081">
    <property type="entry name" value="Dispatched_Hh_regulator"/>
</dbReference>
<comment type="similarity">
    <text evidence="6">Belongs to the dispatched family.</text>
</comment>
<gene>
    <name evidence="10" type="ORF">C0Q70_13467</name>
</gene>
<feature type="transmembrane region" description="Helical" evidence="8">
    <location>
        <begin position="239"/>
        <end position="261"/>
    </location>
</feature>
<dbReference type="GO" id="GO:0022857">
    <property type="term" value="F:transmembrane transporter activity"/>
    <property type="evidence" value="ECO:0007669"/>
    <property type="project" value="TreeGrafter"/>
</dbReference>
<dbReference type="GO" id="GO:0016020">
    <property type="term" value="C:membrane"/>
    <property type="evidence" value="ECO:0007669"/>
    <property type="project" value="UniProtKB-SubCell"/>
</dbReference>
<evidence type="ECO:0000256" key="5">
    <source>
        <dbReference type="ARBA" id="ARBA00023180"/>
    </source>
</evidence>
<dbReference type="PROSITE" id="PS50156">
    <property type="entry name" value="SSD"/>
    <property type="match status" value="1"/>
</dbReference>
<feature type="domain" description="SSD" evidence="9">
    <location>
        <begin position="239"/>
        <end position="369"/>
    </location>
</feature>
<comment type="subcellular location">
    <subcellularLocation>
        <location evidence="1">Membrane</location>
        <topology evidence="1">Multi-pass membrane protein</topology>
    </subcellularLocation>
</comment>
<dbReference type="PANTHER" id="PTHR45951">
    <property type="entry name" value="PROTEIN DISPATCHED-RELATED"/>
    <property type="match status" value="1"/>
</dbReference>
<evidence type="ECO:0000256" key="4">
    <source>
        <dbReference type="ARBA" id="ARBA00023136"/>
    </source>
</evidence>
<evidence type="ECO:0000256" key="1">
    <source>
        <dbReference type="ARBA" id="ARBA00004141"/>
    </source>
</evidence>
<protein>
    <recommendedName>
        <fullName evidence="9">SSD domain-containing protein</fullName>
    </recommendedName>
</protein>
<keyword evidence="2 8" id="KW-0812">Transmembrane</keyword>
<sequence length="684" mass="76634">MWDSKKIVNFKFDVVPLDLQDDPTFLRSLAWKYRDEDGTVVGKDTDVTTIGERSQVADSLVLMYLTGDSTVFTKERLLAMKQLEDRLLGVEEYKKFCRLTGGSGTRECAKPISILRFFDGTYGHRVERHHLQQHTSDTVRGIPSAPARSFGLPLDGYNLKEDNKTEQLLKIRRFQADFFSAILNEALDSGVGDMDFLYFGTQIVTYNLLQQVIWDLLLAVGSLLFIFLFVLFMTKSLFLTSFGIFSIISSFVIATLVYSFIFQYKYFGIFHVLSIFIILGIGADNIFVFVDNWRATAHLEYTSLEARLSACYKRAAIATFCTSLTTMVAFFSNALSPLLAVQSFGLFSGILVFVNYMSVIIFFPAVLIMYHYYWDTNKTQYPANTPELTLPTSESKVEHLILNNSAVYNVTSVNPLLYRQFEDWGTRLVYAAIVVNTTLKVGTLGYSTGIPIVEAWDDFFKNQVSVMPSSLAGGFQCTPESSNPWHGFYVQKVMLTTLIRLTSLSLSFQHYRQYISMHQMLSVLESLNLSLVVGLSVDYVVHLAEGYHSSTAANRLDRTRDMLDHVGISILSGAITTLGAAVFMCGAVILFFMQFGIFMFATIGFSLFFALLGFSVIMALVGPQKQTGSLVPVFWWVRFKLRGRKSHHVTCKQCEGKGFHGGLGEDSSQTSGAVAAGSNVPKQL</sequence>
<dbReference type="InterPro" id="IPR000731">
    <property type="entry name" value="SSD"/>
</dbReference>
<feature type="transmembrane region" description="Helical" evidence="8">
    <location>
        <begin position="311"/>
        <end position="332"/>
    </location>
</feature>
<proteinExistence type="inferred from homology"/>
<evidence type="ECO:0000256" key="2">
    <source>
        <dbReference type="ARBA" id="ARBA00022692"/>
    </source>
</evidence>
<dbReference type="PANTHER" id="PTHR45951:SF7">
    <property type="entry name" value="SSD DOMAIN-CONTAINING PROTEIN"/>
    <property type="match status" value="1"/>
</dbReference>
<evidence type="ECO:0000313" key="11">
    <source>
        <dbReference type="Proteomes" id="UP000245119"/>
    </source>
</evidence>
<dbReference type="Pfam" id="PF12349">
    <property type="entry name" value="Sterol-sensing"/>
    <property type="match status" value="1"/>
</dbReference>
<comment type="caution">
    <text evidence="10">The sequence shown here is derived from an EMBL/GenBank/DDBJ whole genome shotgun (WGS) entry which is preliminary data.</text>
</comment>
<keyword evidence="5" id="KW-0325">Glycoprotein</keyword>
<dbReference type="STRING" id="400727.A0A2T7NXB0"/>
<keyword evidence="4 8" id="KW-0472">Membrane</keyword>
<dbReference type="OrthoDB" id="429851at2759"/>
<keyword evidence="3 8" id="KW-1133">Transmembrane helix</keyword>
<dbReference type="EMBL" id="PZQS01000008">
    <property type="protein sequence ID" value="PVD25806.1"/>
    <property type="molecule type" value="Genomic_DNA"/>
</dbReference>
<feature type="transmembrane region" description="Helical" evidence="8">
    <location>
        <begin position="344"/>
        <end position="370"/>
    </location>
</feature>
<evidence type="ECO:0000256" key="8">
    <source>
        <dbReference type="SAM" id="Phobius"/>
    </source>
</evidence>
<keyword evidence="11" id="KW-1185">Reference proteome</keyword>
<accession>A0A2T7NXB0</accession>
<dbReference type="SUPFAM" id="SSF82866">
    <property type="entry name" value="Multidrug efflux transporter AcrB transmembrane domain"/>
    <property type="match status" value="2"/>
</dbReference>
<evidence type="ECO:0000313" key="10">
    <source>
        <dbReference type="EMBL" id="PVD25806.1"/>
    </source>
</evidence>
<evidence type="ECO:0000256" key="6">
    <source>
        <dbReference type="ARBA" id="ARBA00038046"/>
    </source>
</evidence>
<dbReference type="InterPro" id="IPR053958">
    <property type="entry name" value="HMGCR/SNAP/NPC1-like_SSD"/>
</dbReference>
<reference evidence="10 11" key="1">
    <citation type="submission" date="2018-04" db="EMBL/GenBank/DDBJ databases">
        <title>The genome of golden apple snail Pomacea canaliculata provides insight into stress tolerance and invasive adaptation.</title>
        <authorList>
            <person name="Liu C."/>
            <person name="Liu B."/>
            <person name="Ren Y."/>
            <person name="Zhang Y."/>
            <person name="Wang H."/>
            <person name="Li S."/>
            <person name="Jiang F."/>
            <person name="Yin L."/>
            <person name="Zhang G."/>
            <person name="Qian W."/>
            <person name="Fan W."/>
        </authorList>
    </citation>
    <scope>NUCLEOTIDE SEQUENCE [LARGE SCALE GENOMIC DNA]</scope>
    <source>
        <strain evidence="10">SZHN2017</strain>
        <tissue evidence="10">Muscle</tissue>
    </source>
</reference>
<name>A0A2T7NXB0_POMCA</name>
<dbReference type="AlphaFoldDB" id="A0A2T7NXB0"/>